<proteinExistence type="inferred from homology"/>
<sequence>MKKRLFLALSLPDNYLEQFQQYQSGLVKNDELRKRGIRLTPKENLHITVLFLGYLEEEEIGLIFGAVKKVCRMITPFSLEFSETQMNRLVWAVFEKNEIYEKLKNLLEEELAGIIGENFREKNRKTIIHATLARFKKEGGKITLPQMRMADGKFRCDKILFFESQLRSTGPVYSVIGEFKFNEK</sequence>
<evidence type="ECO:0000313" key="4">
    <source>
        <dbReference type="EMBL" id="KKS46055.1"/>
    </source>
</evidence>
<comment type="caution">
    <text evidence="4">The sequence shown here is derived from an EMBL/GenBank/DDBJ whole genome shotgun (WGS) entry which is preliminary data.</text>
</comment>
<dbReference type="Proteomes" id="UP000034320">
    <property type="component" value="Unassembled WGS sequence"/>
</dbReference>
<feature type="short sequence motif" description="HXTX 1" evidence="2">
    <location>
        <begin position="46"/>
        <end position="49"/>
    </location>
</feature>
<dbReference type="InterPro" id="IPR014051">
    <property type="entry name" value="Phosphoesterase_HXTX"/>
</dbReference>
<dbReference type="PANTHER" id="PTHR35561">
    <property type="entry name" value="RNA 2',3'-CYCLIC PHOSPHODIESTERASE"/>
    <property type="match status" value="1"/>
</dbReference>
<evidence type="ECO:0000256" key="1">
    <source>
        <dbReference type="ARBA" id="ARBA00022801"/>
    </source>
</evidence>
<feature type="active site" description="Proton donor" evidence="2">
    <location>
        <position position="46"/>
    </location>
</feature>
<organism evidence="4 5">
    <name type="scientific">Candidatus Gottesmanbacteria bacterium GW2011_GWA2_42_18</name>
    <dbReference type="NCBI Taxonomy" id="1618442"/>
    <lineage>
        <taxon>Bacteria</taxon>
        <taxon>Candidatus Gottesmaniibacteriota</taxon>
    </lineage>
</organism>
<keyword evidence="1 2" id="KW-0378">Hydrolase</keyword>
<comment type="similarity">
    <text evidence="2">Belongs to the 2H phosphoesterase superfamily. ThpR family.</text>
</comment>
<dbReference type="EMBL" id="LCDD01000023">
    <property type="protein sequence ID" value="KKS46055.1"/>
    <property type="molecule type" value="Genomic_DNA"/>
</dbReference>
<gene>
    <name evidence="4" type="ORF">UV09_C0023G0009</name>
</gene>
<protein>
    <recommendedName>
        <fullName evidence="2">RNA 2',3'-cyclic phosphodiesterase</fullName>
        <shortName evidence="2">RNA 2',3'-CPDase</shortName>
        <ecNumber evidence="2">3.1.4.58</ecNumber>
    </recommendedName>
</protein>
<evidence type="ECO:0000259" key="3">
    <source>
        <dbReference type="Pfam" id="PF02834"/>
    </source>
</evidence>
<dbReference type="Pfam" id="PF02834">
    <property type="entry name" value="LigT_PEase"/>
    <property type="match status" value="1"/>
</dbReference>
<feature type="short sequence motif" description="HXTX 2" evidence="2">
    <location>
        <begin position="129"/>
        <end position="132"/>
    </location>
</feature>
<feature type="domain" description="Phosphoesterase HXTX" evidence="3">
    <location>
        <begin position="11"/>
        <end position="84"/>
    </location>
</feature>
<dbReference type="InterPro" id="IPR004175">
    <property type="entry name" value="RNA_CPDase"/>
</dbReference>
<dbReference type="GO" id="GO:0004113">
    <property type="term" value="F:2',3'-cyclic-nucleotide 3'-phosphodiesterase activity"/>
    <property type="evidence" value="ECO:0007669"/>
    <property type="project" value="InterPro"/>
</dbReference>
<comment type="catalytic activity">
    <reaction evidence="2">
        <text>a 3'-end 2',3'-cyclophospho-ribonucleotide-RNA + H2O = a 3'-end 2'-phospho-ribonucleotide-RNA + H(+)</text>
        <dbReference type="Rhea" id="RHEA:11828"/>
        <dbReference type="Rhea" id="RHEA-COMP:10464"/>
        <dbReference type="Rhea" id="RHEA-COMP:17353"/>
        <dbReference type="ChEBI" id="CHEBI:15377"/>
        <dbReference type="ChEBI" id="CHEBI:15378"/>
        <dbReference type="ChEBI" id="CHEBI:83064"/>
        <dbReference type="ChEBI" id="CHEBI:173113"/>
        <dbReference type="EC" id="3.1.4.58"/>
    </reaction>
</comment>
<comment type="function">
    <text evidence="2">Hydrolyzes RNA 2',3'-cyclic phosphodiester to an RNA 2'-phosphomonoester.</text>
</comment>
<dbReference type="AlphaFoldDB" id="A0A0G0ZBF5"/>
<feature type="active site" description="Proton acceptor" evidence="2">
    <location>
        <position position="129"/>
    </location>
</feature>
<dbReference type="Gene3D" id="3.90.1140.10">
    <property type="entry name" value="Cyclic phosphodiesterase"/>
    <property type="match status" value="1"/>
</dbReference>
<dbReference type="PANTHER" id="PTHR35561:SF1">
    <property type="entry name" value="RNA 2',3'-CYCLIC PHOSPHODIESTERASE"/>
    <property type="match status" value="1"/>
</dbReference>
<name>A0A0G0ZBF5_9BACT</name>
<accession>A0A0G0ZBF5</accession>
<evidence type="ECO:0000256" key="2">
    <source>
        <dbReference type="HAMAP-Rule" id="MF_01940"/>
    </source>
</evidence>
<evidence type="ECO:0000313" key="5">
    <source>
        <dbReference type="Proteomes" id="UP000034320"/>
    </source>
</evidence>
<dbReference type="NCBIfam" id="TIGR02258">
    <property type="entry name" value="2_5_ligase"/>
    <property type="match status" value="1"/>
</dbReference>
<dbReference type="EC" id="3.1.4.58" evidence="2"/>
<dbReference type="GO" id="GO:0008664">
    <property type="term" value="F:RNA 2',3'-cyclic 3'-phosphodiesterase activity"/>
    <property type="evidence" value="ECO:0007669"/>
    <property type="project" value="UniProtKB-EC"/>
</dbReference>
<dbReference type="HAMAP" id="MF_01940">
    <property type="entry name" value="RNA_CPDase"/>
    <property type="match status" value="1"/>
</dbReference>
<reference evidence="4 5" key="1">
    <citation type="journal article" date="2015" name="Nature">
        <title>rRNA introns, odd ribosomes, and small enigmatic genomes across a large radiation of phyla.</title>
        <authorList>
            <person name="Brown C.T."/>
            <person name="Hug L.A."/>
            <person name="Thomas B.C."/>
            <person name="Sharon I."/>
            <person name="Castelle C.J."/>
            <person name="Singh A."/>
            <person name="Wilkins M.J."/>
            <person name="Williams K.H."/>
            <person name="Banfield J.F."/>
        </authorList>
    </citation>
    <scope>NUCLEOTIDE SEQUENCE [LARGE SCALE GENOMIC DNA]</scope>
</reference>
<dbReference type="SUPFAM" id="SSF55144">
    <property type="entry name" value="LigT-like"/>
    <property type="match status" value="1"/>
</dbReference>
<dbReference type="InterPro" id="IPR009097">
    <property type="entry name" value="Cyclic_Pdiesterase"/>
</dbReference>